<dbReference type="AlphaFoldDB" id="A0A0L8VCR8"/>
<dbReference type="EMBL" id="LGIA01000037">
    <property type="protein sequence ID" value="KOH46246.1"/>
    <property type="molecule type" value="Genomic_DNA"/>
</dbReference>
<evidence type="ECO:0000313" key="1">
    <source>
        <dbReference type="EMBL" id="KOH46246.1"/>
    </source>
</evidence>
<evidence type="ECO:0000313" key="2">
    <source>
        <dbReference type="Proteomes" id="UP000036958"/>
    </source>
</evidence>
<proteinExistence type="predicted"/>
<accession>A0A0L8VCR8</accession>
<name>A0A0L8VCR8_9BACT</name>
<protein>
    <submittedName>
        <fullName evidence="1">Uncharacterized protein</fullName>
    </submittedName>
</protein>
<organism evidence="1 2">
    <name type="scientific">Sunxiuqinia dokdonensis</name>
    <dbReference type="NCBI Taxonomy" id="1409788"/>
    <lineage>
        <taxon>Bacteria</taxon>
        <taxon>Pseudomonadati</taxon>
        <taxon>Bacteroidota</taxon>
        <taxon>Bacteroidia</taxon>
        <taxon>Marinilabiliales</taxon>
        <taxon>Prolixibacteraceae</taxon>
        <taxon>Sunxiuqinia</taxon>
    </lineage>
</organism>
<keyword evidence="2" id="KW-1185">Reference proteome</keyword>
<comment type="caution">
    <text evidence="1">The sequence shown here is derived from an EMBL/GenBank/DDBJ whole genome shotgun (WGS) entry which is preliminary data.</text>
</comment>
<dbReference type="Proteomes" id="UP000036958">
    <property type="component" value="Unassembled WGS sequence"/>
</dbReference>
<gene>
    <name evidence="1" type="ORF">NC99_09460</name>
</gene>
<sequence>MLYGYKIIRILFQQIFSTLELTEIIGLSQREKRPILE</sequence>
<reference evidence="2" key="1">
    <citation type="submission" date="2015-07" db="EMBL/GenBank/DDBJ databases">
        <title>Genome sequencing of Sunxiuqinia dokdonensis strain SK.</title>
        <authorList>
            <person name="Ahn S."/>
            <person name="Kim B.-C."/>
        </authorList>
    </citation>
    <scope>NUCLEOTIDE SEQUENCE [LARGE SCALE GENOMIC DNA]</scope>
    <source>
        <strain evidence="2">SK</strain>
    </source>
</reference>